<name>A0AAV2TQM6_CALDB</name>
<dbReference type="Gene3D" id="3.30.160.60">
    <property type="entry name" value="Classic Zinc Finger"/>
    <property type="match status" value="1"/>
</dbReference>
<keyword evidence="1" id="KW-0863">Zinc-finger</keyword>
<protein>
    <recommendedName>
        <fullName evidence="3">C2H2-type domain-containing protein</fullName>
    </recommendedName>
</protein>
<feature type="region of interest" description="Disordered" evidence="2">
    <location>
        <begin position="51"/>
        <end position="214"/>
    </location>
</feature>
<feature type="compositionally biased region" description="Pro residues" evidence="2">
    <location>
        <begin position="1058"/>
        <end position="1069"/>
    </location>
</feature>
<keyword evidence="1" id="KW-0479">Metal-binding</keyword>
<feature type="compositionally biased region" description="Polar residues" evidence="2">
    <location>
        <begin position="131"/>
        <end position="141"/>
    </location>
</feature>
<feature type="compositionally biased region" description="Polar residues" evidence="2">
    <location>
        <begin position="785"/>
        <end position="798"/>
    </location>
</feature>
<feature type="compositionally biased region" description="Polar residues" evidence="2">
    <location>
        <begin position="634"/>
        <end position="647"/>
    </location>
</feature>
<dbReference type="SMART" id="SM00355">
    <property type="entry name" value="ZnF_C2H2"/>
    <property type="match status" value="5"/>
</dbReference>
<dbReference type="PROSITE" id="PS00028">
    <property type="entry name" value="ZINC_FINGER_C2H2_1"/>
    <property type="match status" value="3"/>
</dbReference>
<dbReference type="Pfam" id="PF00096">
    <property type="entry name" value="zf-C2H2"/>
    <property type="match status" value="1"/>
</dbReference>
<dbReference type="SUPFAM" id="SSF57667">
    <property type="entry name" value="beta-beta-alpha zinc fingers"/>
    <property type="match status" value="1"/>
</dbReference>
<evidence type="ECO:0000256" key="1">
    <source>
        <dbReference type="PROSITE-ProRule" id="PRU00042"/>
    </source>
</evidence>
<feature type="compositionally biased region" description="Basic and acidic residues" evidence="2">
    <location>
        <begin position="189"/>
        <end position="214"/>
    </location>
</feature>
<evidence type="ECO:0000313" key="4">
    <source>
        <dbReference type="EMBL" id="CAL5139254.1"/>
    </source>
</evidence>
<dbReference type="AlphaFoldDB" id="A0AAV2TQM6"/>
<feature type="compositionally biased region" description="Basic and acidic residues" evidence="2">
    <location>
        <begin position="274"/>
        <end position="301"/>
    </location>
</feature>
<organism evidence="4 5">
    <name type="scientific">Calicophoron daubneyi</name>
    <name type="common">Rumen fluke</name>
    <name type="synonym">Paramphistomum daubneyi</name>
    <dbReference type="NCBI Taxonomy" id="300641"/>
    <lineage>
        <taxon>Eukaryota</taxon>
        <taxon>Metazoa</taxon>
        <taxon>Spiralia</taxon>
        <taxon>Lophotrochozoa</taxon>
        <taxon>Platyhelminthes</taxon>
        <taxon>Trematoda</taxon>
        <taxon>Digenea</taxon>
        <taxon>Plagiorchiida</taxon>
        <taxon>Pronocephalata</taxon>
        <taxon>Paramphistomoidea</taxon>
        <taxon>Paramphistomidae</taxon>
        <taxon>Calicophoron</taxon>
    </lineage>
</organism>
<dbReference type="InterPro" id="IPR013087">
    <property type="entry name" value="Znf_C2H2_type"/>
</dbReference>
<evidence type="ECO:0000259" key="3">
    <source>
        <dbReference type="PROSITE" id="PS50157"/>
    </source>
</evidence>
<feature type="compositionally biased region" description="Basic and acidic residues" evidence="2">
    <location>
        <begin position="760"/>
        <end position="772"/>
    </location>
</feature>
<feature type="region of interest" description="Disordered" evidence="2">
    <location>
        <begin position="1055"/>
        <end position="1099"/>
    </location>
</feature>
<dbReference type="Proteomes" id="UP001497525">
    <property type="component" value="Unassembled WGS sequence"/>
</dbReference>
<feature type="compositionally biased region" description="Polar residues" evidence="2">
    <location>
        <begin position="409"/>
        <end position="427"/>
    </location>
</feature>
<feature type="region of interest" description="Disordered" evidence="2">
    <location>
        <begin position="409"/>
        <end position="533"/>
    </location>
</feature>
<gene>
    <name evidence="4" type="ORF">CDAUBV1_LOCUS14287</name>
</gene>
<feature type="region of interest" description="Disordered" evidence="2">
    <location>
        <begin position="339"/>
        <end position="379"/>
    </location>
</feature>
<feature type="region of interest" description="Disordered" evidence="2">
    <location>
        <begin position="250"/>
        <end position="306"/>
    </location>
</feature>
<proteinExistence type="predicted"/>
<dbReference type="GO" id="GO:0008270">
    <property type="term" value="F:zinc ion binding"/>
    <property type="evidence" value="ECO:0007669"/>
    <property type="project" value="UniProtKB-KW"/>
</dbReference>
<comment type="caution">
    <text evidence="4">The sequence shown here is derived from an EMBL/GenBank/DDBJ whole genome shotgun (WGS) entry which is preliminary data.</text>
</comment>
<evidence type="ECO:0000313" key="5">
    <source>
        <dbReference type="Proteomes" id="UP001497525"/>
    </source>
</evidence>
<feature type="compositionally biased region" description="Basic and acidic residues" evidence="2">
    <location>
        <begin position="689"/>
        <end position="728"/>
    </location>
</feature>
<feature type="domain" description="C2H2-type" evidence="3">
    <location>
        <begin position="566"/>
        <end position="593"/>
    </location>
</feature>
<feature type="compositionally biased region" description="Polar residues" evidence="2">
    <location>
        <begin position="459"/>
        <end position="471"/>
    </location>
</feature>
<feature type="compositionally biased region" description="Polar residues" evidence="2">
    <location>
        <begin position="151"/>
        <end position="166"/>
    </location>
</feature>
<feature type="compositionally biased region" description="Basic and acidic residues" evidence="2">
    <location>
        <begin position="472"/>
        <end position="489"/>
    </location>
</feature>
<dbReference type="EMBL" id="CAXLJL010000600">
    <property type="protein sequence ID" value="CAL5139254.1"/>
    <property type="molecule type" value="Genomic_DNA"/>
</dbReference>
<keyword evidence="1" id="KW-0862">Zinc</keyword>
<accession>A0AAV2TQM6</accession>
<dbReference type="PROSITE" id="PS50157">
    <property type="entry name" value="ZINC_FINGER_C2H2_2"/>
    <property type="match status" value="1"/>
</dbReference>
<dbReference type="InterPro" id="IPR036236">
    <property type="entry name" value="Znf_C2H2_sf"/>
</dbReference>
<reference evidence="4" key="1">
    <citation type="submission" date="2024-06" db="EMBL/GenBank/DDBJ databases">
        <authorList>
            <person name="Liu X."/>
            <person name="Lenzi L."/>
            <person name="Haldenby T S."/>
            <person name="Uol C."/>
        </authorList>
    </citation>
    <scope>NUCLEOTIDE SEQUENCE</scope>
</reference>
<feature type="region of interest" description="Disordered" evidence="2">
    <location>
        <begin position="632"/>
        <end position="798"/>
    </location>
</feature>
<feature type="compositionally biased region" description="Polar residues" evidence="2">
    <location>
        <begin position="729"/>
        <end position="743"/>
    </location>
</feature>
<evidence type="ECO:0000256" key="2">
    <source>
        <dbReference type="SAM" id="MobiDB-lite"/>
    </source>
</evidence>
<sequence>MEIEPNLYIWTGGGAQINTDTNAEQIKNLESYQETYPPDALSGIELELESDSECGAEADRHWNPNALNLMDEDLDDISSSSEAENDKSDEANEDATQTTTTEAPKKLAGVVASESSEVNSLVPEEKKIALENSSTDENNAVPSPLEANDGMGTSMSAPVSPSTEPLASSPHPRQDSPYSLHSHHSACQTKEDASHKIESEVTNSEHDEHGTEGNEELVHEDVVVQSHGTEKCLVCDRFFIDRRSRNIHMNKTHSIKSSRANQMSIRRGSQLPDKVNESEKDMTDVKEDSTEQHQEKQEQKEQNCASTISADCCPMKERSESTISDLELPTQPRVTRQKAAAKRRALSPNMKPAVLEPPTADNSTERKASSDTESGQSKKFVAYAVSPPLLSPAEGGLKIRLISLNSTKKAWQVAENQSRMASDSPEQGTGEFPASPTSKAESCATEELRVKTQPEEENNTSICGLSSADTGNKSDDGETETIRKQEPSPERPSQSFDCEHPPNRSAPPSPAPDSVTPDHPNSSAVKPSEKVNDEDVDITMRYYRVSKNSPRRPLMDTTLRTSDGLYKCRICRRVFSNRFSLTGHYKSHYNNTSTSCVAKPYHCQDCGQGYASTSGLHSHRVRNCPVLRIRTQKNKASASVNPQTARNSRSKPIKRSDTASKRKLIKTKQTETARKTQIGNSPNKVAGKSKREESTKEEVDIPDSTERDRSPIKPRKADTYDGLSKEPRIQQSVGVSEQPSIHSSPRVCKLRGGGGSGSHSDSKNSPGDKESTTAKQSDSNEETKIPQSWNQPNEESQTPDWLKMAYQQTAPTESSDSSQATWKIQLKQILEQACQSEEMRQRILTITSAALLAALSPMNSINAEPARTIPHSAHSAFTPINGNSTVPNSVNQFIPSVPEPVRVNSLKNDVDGNIPPTSAPLSPTGRPFYSLAYPCPYCRTEKQIFADAQALEKHIFLTHSSQFESLRVRQPSGPRVRCLSGDRHASTPDTACAHPLCCNSPTSERSTSSSANTFASDTSGVNVANYANLVKCPECERIFSTFAACRVHQTKAHQVPCSPAPPLPPPILPPVSRNRKQTPFVDPSCEAQAGPFWSRETSE</sequence>